<comment type="similarity">
    <text evidence="1">Belongs to the bacterial AtpI family.</text>
</comment>
<dbReference type="RefSeq" id="WP_269333550.1">
    <property type="nucleotide sequence ID" value="NZ_JAMZFT010000003.1"/>
</dbReference>
<dbReference type="PIRSF" id="PIRSF032126">
    <property type="entry name" value="F0F1_ATP_synthase_subunit_I"/>
    <property type="match status" value="1"/>
</dbReference>
<keyword evidence="1" id="KW-0375">Hydrogen ion transport</keyword>
<proteinExistence type="inferred from homology"/>
<keyword evidence="1" id="KW-0406">Ion transport</keyword>
<keyword evidence="1 3" id="KW-0472">Membrane</keyword>
<protein>
    <recommendedName>
        <fullName evidence="1">ATP synthase protein I</fullName>
    </recommendedName>
</protein>
<gene>
    <name evidence="4" type="ORF">NJQ99_14280</name>
</gene>
<keyword evidence="1" id="KW-0813">Transport</keyword>
<dbReference type="AlphaFoldDB" id="A0A9J6PNE6"/>
<evidence type="ECO:0000256" key="2">
    <source>
        <dbReference type="SAM" id="MobiDB-lite"/>
    </source>
</evidence>
<dbReference type="GO" id="GO:1902600">
    <property type="term" value="P:proton transmembrane transport"/>
    <property type="evidence" value="ECO:0007669"/>
    <property type="project" value="UniProtKB-KW"/>
</dbReference>
<keyword evidence="3" id="KW-1133">Transmembrane helix</keyword>
<feature type="transmembrane region" description="Helical" evidence="3">
    <location>
        <begin position="78"/>
        <end position="99"/>
    </location>
</feature>
<keyword evidence="5" id="KW-1185">Reference proteome</keyword>
<feature type="region of interest" description="Disordered" evidence="2">
    <location>
        <begin position="1"/>
        <end position="40"/>
    </location>
</feature>
<keyword evidence="3" id="KW-0812">Transmembrane</keyword>
<dbReference type="Proteomes" id="UP001055804">
    <property type="component" value="Unassembled WGS sequence"/>
</dbReference>
<feature type="compositionally biased region" description="Basic and acidic residues" evidence="2">
    <location>
        <begin position="19"/>
        <end position="36"/>
    </location>
</feature>
<sequence length="115" mass="12251">MAQSGKPQKGGNGPDDLDALGRRIGEARSRRADTGARARGPSTNLGLAFRLSTEIVAAVGVGTAMGLGIDWVLGTRPLFMLIFIFLGMAAAYVNMTRVLKQFDRNMRGAQDRGQA</sequence>
<comment type="function">
    <text evidence="1">A possible function for this protein is to guide the assembly of the membrane sector of the ATPase enzyme complex.</text>
</comment>
<comment type="caution">
    <text evidence="4">The sequence shown here is derived from an EMBL/GenBank/DDBJ whole genome shotgun (WGS) entry which is preliminary data.</text>
</comment>
<evidence type="ECO:0000313" key="4">
    <source>
        <dbReference type="EMBL" id="MCP1337586.1"/>
    </source>
</evidence>
<dbReference type="Pfam" id="PF09527">
    <property type="entry name" value="ATPase_gene1"/>
    <property type="match status" value="1"/>
</dbReference>
<name>A0A9J6PNE6_9PROT</name>
<evidence type="ECO:0000256" key="3">
    <source>
        <dbReference type="SAM" id="Phobius"/>
    </source>
</evidence>
<reference evidence="4" key="1">
    <citation type="submission" date="2022-06" db="EMBL/GenBank/DDBJ databases">
        <title>Isolation and Genomics of Futiania mangrovii gen. nov., sp. nov., a Rare and Metabolically-versatile member in the Class Alphaproteobacteria.</title>
        <authorList>
            <person name="Liu L."/>
            <person name="Huang W.-C."/>
            <person name="Pan J."/>
            <person name="Li J."/>
            <person name="Huang Y."/>
            <person name="Du H."/>
            <person name="Liu Y."/>
            <person name="Li M."/>
        </authorList>
    </citation>
    <scope>NUCLEOTIDE SEQUENCE</scope>
    <source>
        <strain evidence="4">FT118</strain>
    </source>
</reference>
<dbReference type="GO" id="GO:0045259">
    <property type="term" value="C:proton-transporting ATP synthase complex"/>
    <property type="evidence" value="ECO:0007669"/>
    <property type="project" value="UniProtKB-UniRule"/>
</dbReference>
<feature type="transmembrane region" description="Helical" evidence="3">
    <location>
        <begin position="47"/>
        <end position="72"/>
    </location>
</feature>
<accession>A0A9J6PNE6</accession>
<dbReference type="EMBL" id="JAMZFT010000003">
    <property type="protein sequence ID" value="MCP1337586.1"/>
    <property type="molecule type" value="Genomic_DNA"/>
</dbReference>
<dbReference type="InterPro" id="IPR032820">
    <property type="entry name" value="ATPase_put"/>
</dbReference>
<dbReference type="InterPro" id="IPR016989">
    <property type="entry name" value="Atp1_alphaprobac"/>
</dbReference>
<organism evidence="4 5">
    <name type="scientific">Futiania mangrovi</name>
    <dbReference type="NCBI Taxonomy" id="2959716"/>
    <lineage>
        <taxon>Bacteria</taxon>
        <taxon>Pseudomonadati</taxon>
        <taxon>Pseudomonadota</taxon>
        <taxon>Alphaproteobacteria</taxon>
        <taxon>Futianiales</taxon>
        <taxon>Futianiaceae</taxon>
        <taxon>Futiania</taxon>
    </lineage>
</organism>
<evidence type="ECO:0000313" key="5">
    <source>
        <dbReference type="Proteomes" id="UP001055804"/>
    </source>
</evidence>
<evidence type="ECO:0000256" key="1">
    <source>
        <dbReference type="PIRNR" id="PIRNR032126"/>
    </source>
</evidence>